<dbReference type="CDD" id="cd05466">
    <property type="entry name" value="PBP2_LTTR_substrate"/>
    <property type="match status" value="1"/>
</dbReference>
<accession>A0ABS6H1H1</accession>
<proteinExistence type="predicted"/>
<reference evidence="5 6" key="1">
    <citation type="submission" date="2021-01" db="EMBL/GenBank/DDBJ databases">
        <title>Roseomonas sp. nov, a bacterium isolated from an oil production mixture in Yumen Oilfield.</title>
        <authorList>
            <person name="Wu D."/>
        </authorList>
    </citation>
    <scope>NUCLEOTIDE SEQUENCE [LARGE SCALE GENOMIC DNA]</scope>
    <source>
        <strain evidence="5 6">ROY-5-3</strain>
    </source>
</reference>
<dbReference type="InterPro" id="IPR050950">
    <property type="entry name" value="HTH-type_LysR_regulators"/>
</dbReference>
<dbReference type="EMBL" id="JAERQM010000001">
    <property type="protein sequence ID" value="MBU8542264.1"/>
    <property type="molecule type" value="Genomic_DNA"/>
</dbReference>
<name>A0ABS6H1H1_9PROT</name>
<dbReference type="InterPro" id="IPR005119">
    <property type="entry name" value="LysR_subst-bd"/>
</dbReference>
<protein>
    <submittedName>
        <fullName evidence="5">LysR family transcriptional regulator</fullName>
    </submittedName>
</protein>
<evidence type="ECO:0000256" key="3">
    <source>
        <dbReference type="ARBA" id="ARBA00023163"/>
    </source>
</evidence>
<sequence length="298" mass="31187">MLPPGLRCFLAVAQAGSMREAAQRLRLAQSAISRRIQQLEEELGVQLLERGARGVGLTPAGEILLHHGREATHLTERLRADLDALRGVRRGHVVLRLVESFAASGLAAGLAAFRAAYPAVTLDIAVVGSEAILAALHDRTCHLGIAFNPSADPEVEVLASAAEPFAVMLAPNHKLADAPSLTLADLAGMPLVAPSHLGSSRGLFDTACRAARVPIRPVLETNSPHVAAAFVADGKGVAVMVPRVLALHLELGKVRAVPLADPLLNGGRIALLARRGRRLPAAAEALSASLARVLEQAP</sequence>
<dbReference type="RefSeq" id="WP_216872617.1">
    <property type="nucleotide sequence ID" value="NZ_JAERQM010000001.1"/>
</dbReference>
<dbReference type="Pfam" id="PF00126">
    <property type="entry name" value="HTH_1"/>
    <property type="match status" value="1"/>
</dbReference>
<evidence type="ECO:0000313" key="5">
    <source>
        <dbReference type="EMBL" id="MBU8542264.1"/>
    </source>
</evidence>
<dbReference type="InterPro" id="IPR000847">
    <property type="entry name" value="LysR_HTH_N"/>
</dbReference>
<gene>
    <name evidence="5" type="ORF">JJQ90_01020</name>
</gene>
<dbReference type="Pfam" id="PF03466">
    <property type="entry name" value="LysR_substrate"/>
    <property type="match status" value="1"/>
</dbReference>
<dbReference type="Proteomes" id="UP000689967">
    <property type="component" value="Unassembled WGS sequence"/>
</dbReference>
<comment type="caution">
    <text evidence="5">The sequence shown here is derived from an EMBL/GenBank/DDBJ whole genome shotgun (WGS) entry which is preliminary data.</text>
</comment>
<evidence type="ECO:0000256" key="1">
    <source>
        <dbReference type="ARBA" id="ARBA00023015"/>
    </source>
</evidence>
<evidence type="ECO:0000313" key="6">
    <source>
        <dbReference type="Proteomes" id="UP000689967"/>
    </source>
</evidence>
<keyword evidence="1" id="KW-0805">Transcription regulation</keyword>
<evidence type="ECO:0000259" key="4">
    <source>
        <dbReference type="PROSITE" id="PS50931"/>
    </source>
</evidence>
<dbReference type="PROSITE" id="PS50931">
    <property type="entry name" value="HTH_LYSR"/>
    <property type="match status" value="1"/>
</dbReference>
<keyword evidence="2" id="KW-0238">DNA-binding</keyword>
<keyword evidence="6" id="KW-1185">Reference proteome</keyword>
<keyword evidence="3" id="KW-0804">Transcription</keyword>
<feature type="domain" description="HTH lysR-type" evidence="4">
    <location>
        <begin position="1"/>
        <end position="58"/>
    </location>
</feature>
<dbReference type="PANTHER" id="PTHR30419:SF8">
    <property type="entry name" value="NITROGEN ASSIMILATION TRANSCRIPTIONAL ACTIVATOR-RELATED"/>
    <property type="match status" value="1"/>
</dbReference>
<organism evidence="5 6">
    <name type="scientific">Falsiroseomonas oleicola</name>
    <dbReference type="NCBI Taxonomy" id="2801474"/>
    <lineage>
        <taxon>Bacteria</taxon>
        <taxon>Pseudomonadati</taxon>
        <taxon>Pseudomonadota</taxon>
        <taxon>Alphaproteobacteria</taxon>
        <taxon>Acetobacterales</taxon>
        <taxon>Roseomonadaceae</taxon>
        <taxon>Falsiroseomonas</taxon>
    </lineage>
</organism>
<evidence type="ECO:0000256" key="2">
    <source>
        <dbReference type="ARBA" id="ARBA00023125"/>
    </source>
</evidence>
<dbReference type="PANTHER" id="PTHR30419">
    <property type="entry name" value="HTH-TYPE TRANSCRIPTIONAL REGULATOR YBHD"/>
    <property type="match status" value="1"/>
</dbReference>